<feature type="compositionally biased region" description="Basic and acidic residues" evidence="1">
    <location>
        <begin position="57"/>
        <end position="67"/>
    </location>
</feature>
<dbReference type="RefSeq" id="WP_042934308.1">
    <property type="nucleotide sequence ID" value="NZ_JACAPC010000009.1"/>
</dbReference>
<organism evidence="2 3">
    <name type="scientific">Pseudomonas gingeri</name>
    <dbReference type="NCBI Taxonomy" id="117681"/>
    <lineage>
        <taxon>Bacteria</taxon>
        <taxon>Pseudomonadati</taxon>
        <taxon>Pseudomonadota</taxon>
        <taxon>Gammaproteobacteria</taxon>
        <taxon>Pseudomonadales</taxon>
        <taxon>Pseudomonadaceae</taxon>
        <taxon>Pseudomonas</taxon>
    </lineage>
</organism>
<protein>
    <submittedName>
        <fullName evidence="2">Uncharacterized protein</fullName>
    </submittedName>
</protein>
<dbReference type="EMBL" id="JACAQE010000009">
    <property type="protein sequence ID" value="NWC17127.1"/>
    <property type="molecule type" value="Genomic_DNA"/>
</dbReference>
<accession>A0A7Y8CGA5</accession>
<proteinExistence type="predicted"/>
<evidence type="ECO:0000313" key="3">
    <source>
        <dbReference type="Proteomes" id="UP000517547"/>
    </source>
</evidence>
<gene>
    <name evidence="2" type="ORF">HX845_25960</name>
</gene>
<evidence type="ECO:0000313" key="2">
    <source>
        <dbReference type="EMBL" id="NWC17127.1"/>
    </source>
</evidence>
<dbReference type="Proteomes" id="UP000517547">
    <property type="component" value="Unassembled WGS sequence"/>
</dbReference>
<name>A0A7Y8CGA5_9PSED</name>
<dbReference type="AlphaFoldDB" id="A0A7Y8CGA5"/>
<feature type="region of interest" description="Disordered" evidence="1">
    <location>
        <begin position="45"/>
        <end position="80"/>
    </location>
</feature>
<comment type="caution">
    <text evidence="2">The sequence shown here is derived from an EMBL/GenBank/DDBJ whole genome shotgun (WGS) entry which is preliminary data.</text>
</comment>
<evidence type="ECO:0000256" key="1">
    <source>
        <dbReference type="SAM" id="MobiDB-lite"/>
    </source>
</evidence>
<sequence>MTSPEQPSVSTHPDEEPVVEAELAVSDKPVIPAFSFPFKPAEFAAAKKTGQAWHQKNGKDGHHERPGRAPNGTRRSMGKR</sequence>
<reference evidence="2 3" key="1">
    <citation type="submission" date="2020-04" db="EMBL/GenBank/DDBJ databases">
        <title>Molecular characterization of pseudomonads from Agaricus bisporus reveal novel blotch 2 pathogens in Western Europe.</title>
        <authorList>
            <person name="Taparia T."/>
            <person name="Krijger M."/>
            <person name="Haynes E."/>
            <person name="Elpinstone J.G."/>
            <person name="Noble R."/>
            <person name="Van Der Wolf J."/>
        </authorList>
    </citation>
    <scope>NUCLEOTIDE SEQUENCE [LARGE SCALE GENOMIC DNA]</scope>
    <source>
        <strain evidence="2 3">IPO3738</strain>
    </source>
</reference>